<evidence type="ECO:0000313" key="6">
    <source>
        <dbReference type="EMBL" id="GAA36254.2"/>
    </source>
</evidence>
<dbReference type="InterPro" id="IPR000276">
    <property type="entry name" value="GPCR_Rhodpsn"/>
</dbReference>
<dbReference type="GO" id="GO:0004930">
    <property type="term" value="F:G protein-coupled receptor activity"/>
    <property type="evidence" value="ECO:0007669"/>
    <property type="project" value="InterPro"/>
</dbReference>
<feature type="transmembrane region" description="Helical" evidence="5">
    <location>
        <begin position="502"/>
        <end position="527"/>
    </location>
</feature>
<keyword evidence="6" id="KW-0675">Receptor</keyword>
<evidence type="ECO:0000256" key="5">
    <source>
        <dbReference type="SAM" id="Phobius"/>
    </source>
</evidence>
<keyword evidence="4 5" id="KW-0472">Membrane</keyword>
<sequence length="632" mass="71757">MLGCLSSPSLAVGLENVSSPIEFIFSVRADGVSSVGDETLAIWLPGSSIAHDRFHPNWGSSDMRNPRISVIRMIYRHPLRVRTTGLKSSYSAAVRIQGSSETEVHRNTGEQHNRNGGASIPSIWLGLTAHDLIGRFIIPSEISLHEGCLKLTDRNKCDAQSQDSLGGDAVALFDLSPIQPILRFRSKCALCQRQTVEKEAHSTVIAHNIRYYLVCFGEVVTIRSSHISDVRSSDFGTAVDMQCPCGSLCDRRIPICVLPFTKDLRTFLSYYHTYVGFGLGNIFEAMSSWITVLICIERYVIMRWPHLGKLHFSRRAGRCQIICTICFVILFHLPMFFALKIERGEFVTGNNTSKRYLKMGMTWFGHSMYYYVITWVRFMCIQCVPLALLCVVNLRLLILIWSNYRKQRMHSVQVDNGDDLIKREEFLSSIIEHQSEIVTKLAPDYAEKERSKGYRVERMESLQVPRLCPVGSNLLRKHSSSIQNTAFYGSRLDRTQQASMKLTILLVVVIFSFILGQIPQAFAYVHIITLVVPPSQNEAAYCALREWNKSGQVRINCSAGQSMSVKLHNMQLATRETAVRIPLNICKIDNTDDLQQSRHKRSELLCLSAQWTLSLMELKCKISNNPQRKYER</sequence>
<name>H2KV14_CLOSI</name>
<dbReference type="Gene3D" id="1.20.1070.10">
    <property type="entry name" value="Rhodopsin 7-helix transmembrane proteins"/>
    <property type="match status" value="1"/>
</dbReference>
<comment type="subcellular location">
    <subcellularLocation>
        <location evidence="1">Membrane</location>
    </subcellularLocation>
</comment>
<dbReference type="GO" id="GO:0016020">
    <property type="term" value="C:membrane"/>
    <property type="evidence" value="ECO:0007669"/>
    <property type="project" value="UniProtKB-SubCell"/>
</dbReference>
<keyword evidence="7" id="KW-1185">Reference proteome</keyword>
<keyword evidence="2 5" id="KW-0812">Transmembrane</keyword>
<dbReference type="Pfam" id="PF00001">
    <property type="entry name" value="7tm_1"/>
    <property type="match status" value="1"/>
</dbReference>
<evidence type="ECO:0000256" key="1">
    <source>
        <dbReference type="ARBA" id="ARBA00004370"/>
    </source>
</evidence>
<organism evidence="6 7">
    <name type="scientific">Clonorchis sinensis</name>
    <name type="common">Chinese liver fluke</name>
    <dbReference type="NCBI Taxonomy" id="79923"/>
    <lineage>
        <taxon>Eukaryota</taxon>
        <taxon>Metazoa</taxon>
        <taxon>Spiralia</taxon>
        <taxon>Lophotrochozoa</taxon>
        <taxon>Platyhelminthes</taxon>
        <taxon>Trematoda</taxon>
        <taxon>Digenea</taxon>
        <taxon>Opisthorchiida</taxon>
        <taxon>Opisthorchiata</taxon>
        <taxon>Opisthorchiidae</taxon>
        <taxon>Clonorchis</taxon>
    </lineage>
</organism>
<keyword evidence="3 5" id="KW-1133">Transmembrane helix</keyword>
<proteinExistence type="predicted"/>
<evidence type="ECO:0000256" key="3">
    <source>
        <dbReference type="ARBA" id="ARBA00022989"/>
    </source>
</evidence>
<evidence type="ECO:0000313" key="7">
    <source>
        <dbReference type="Proteomes" id="UP000008909"/>
    </source>
</evidence>
<feature type="transmembrane region" description="Helical" evidence="5">
    <location>
        <begin position="317"/>
        <end position="339"/>
    </location>
</feature>
<evidence type="ECO:0000256" key="4">
    <source>
        <dbReference type="ARBA" id="ARBA00023136"/>
    </source>
</evidence>
<dbReference type="SUPFAM" id="SSF81321">
    <property type="entry name" value="Family A G protein-coupled receptor-like"/>
    <property type="match status" value="1"/>
</dbReference>
<reference evidence="6" key="1">
    <citation type="journal article" date="2011" name="Genome Biol.">
        <title>The draft genome of the carcinogenic human liver fluke Clonorchis sinensis.</title>
        <authorList>
            <person name="Wang X."/>
            <person name="Chen W."/>
            <person name="Huang Y."/>
            <person name="Sun J."/>
            <person name="Men J."/>
            <person name="Liu H."/>
            <person name="Luo F."/>
            <person name="Guo L."/>
            <person name="Lv X."/>
            <person name="Deng C."/>
            <person name="Zhou C."/>
            <person name="Fan Y."/>
            <person name="Li X."/>
            <person name="Huang L."/>
            <person name="Hu Y."/>
            <person name="Liang C."/>
            <person name="Hu X."/>
            <person name="Xu J."/>
            <person name="Yu X."/>
        </authorList>
    </citation>
    <scope>NUCLEOTIDE SEQUENCE [LARGE SCALE GENOMIC DNA]</scope>
    <source>
        <strain evidence="6">Henan</strain>
    </source>
</reference>
<dbReference type="AlphaFoldDB" id="H2KV14"/>
<feature type="transmembrane region" description="Helical" evidence="5">
    <location>
        <begin position="274"/>
        <end position="296"/>
    </location>
</feature>
<dbReference type="Proteomes" id="UP000008909">
    <property type="component" value="Unassembled WGS sequence"/>
</dbReference>
<gene>
    <name evidence="6" type="ORF">CLF_110997</name>
</gene>
<dbReference type="EMBL" id="DF144272">
    <property type="protein sequence ID" value="GAA36254.2"/>
    <property type="molecule type" value="Genomic_DNA"/>
</dbReference>
<evidence type="ECO:0000256" key="2">
    <source>
        <dbReference type="ARBA" id="ARBA00022692"/>
    </source>
</evidence>
<feature type="transmembrane region" description="Helical" evidence="5">
    <location>
        <begin position="368"/>
        <end position="401"/>
    </location>
</feature>
<dbReference type="PANTHER" id="PTHR46641:SF2">
    <property type="entry name" value="FMRFAMIDE RECEPTOR"/>
    <property type="match status" value="1"/>
</dbReference>
<accession>H2KV14</accession>
<dbReference type="InterPro" id="IPR052954">
    <property type="entry name" value="GPCR-Ligand_Int"/>
</dbReference>
<dbReference type="PANTHER" id="PTHR46641">
    <property type="entry name" value="FMRFAMIDE RECEPTOR-RELATED"/>
    <property type="match status" value="1"/>
</dbReference>
<protein>
    <submittedName>
        <fullName evidence="6">G-protein coupled receptor</fullName>
    </submittedName>
</protein>